<evidence type="ECO:0000313" key="2">
    <source>
        <dbReference type="EMBL" id="TKA12657.1"/>
    </source>
</evidence>
<dbReference type="RefSeq" id="WP_136722134.1">
    <property type="nucleotide sequence ID" value="NZ_SUMC01000003.1"/>
</dbReference>
<dbReference type="Pfam" id="PF04149">
    <property type="entry name" value="DUF397"/>
    <property type="match status" value="1"/>
</dbReference>
<comment type="caution">
    <text evidence="2">The sequence shown here is derived from an EMBL/GenBank/DDBJ whole genome shotgun (WGS) entry which is preliminary data.</text>
</comment>
<feature type="domain" description="DUF397" evidence="1">
    <location>
        <begin position="7"/>
        <end position="61"/>
    </location>
</feature>
<dbReference type="InterPro" id="IPR007278">
    <property type="entry name" value="DUF397"/>
</dbReference>
<accession>A0A4U0SX32</accession>
<gene>
    <name evidence="2" type="ORF">FCI23_04535</name>
</gene>
<protein>
    <submittedName>
        <fullName evidence="2">DUF397 domain-containing protein</fullName>
    </submittedName>
</protein>
<keyword evidence="3" id="KW-1185">Reference proteome</keyword>
<sequence length="68" mass="7170">MSTPLINWQKSSFSAGGDNNACVELAAAPGGVGIHLRESDDPTLILTTTPAQLRAFIRAVKSGDFEQP</sequence>
<dbReference type="Proteomes" id="UP000305778">
    <property type="component" value="Unassembled WGS sequence"/>
</dbReference>
<evidence type="ECO:0000313" key="3">
    <source>
        <dbReference type="Proteomes" id="UP000305778"/>
    </source>
</evidence>
<organism evidence="2 3">
    <name type="scientific">Actinacidiphila oryziradicis</name>
    <dbReference type="NCBI Taxonomy" id="2571141"/>
    <lineage>
        <taxon>Bacteria</taxon>
        <taxon>Bacillati</taxon>
        <taxon>Actinomycetota</taxon>
        <taxon>Actinomycetes</taxon>
        <taxon>Kitasatosporales</taxon>
        <taxon>Streptomycetaceae</taxon>
        <taxon>Actinacidiphila</taxon>
    </lineage>
</organism>
<dbReference type="OrthoDB" id="3402668at2"/>
<reference evidence="2 3" key="1">
    <citation type="submission" date="2019-04" db="EMBL/GenBank/DDBJ databases">
        <title>Streptomyces oryziradicis sp. nov., a novel actinomycete isolated from rhizosphere soil of rice (Oryza sativa L.).</title>
        <authorList>
            <person name="Li C."/>
        </authorList>
    </citation>
    <scope>NUCLEOTIDE SEQUENCE [LARGE SCALE GENOMIC DNA]</scope>
    <source>
        <strain evidence="2 3">NEAU-C40</strain>
    </source>
</reference>
<dbReference type="AlphaFoldDB" id="A0A4U0SX32"/>
<dbReference type="EMBL" id="SUMC01000003">
    <property type="protein sequence ID" value="TKA12657.1"/>
    <property type="molecule type" value="Genomic_DNA"/>
</dbReference>
<proteinExistence type="predicted"/>
<name>A0A4U0SX32_9ACTN</name>
<evidence type="ECO:0000259" key="1">
    <source>
        <dbReference type="Pfam" id="PF04149"/>
    </source>
</evidence>